<evidence type="ECO:0000256" key="3">
    <source>
        <dbReference type="ARBA" id="ARBA00022989"/>
    </source>
</evidence>
<evidence type="ECO:0000256" key="6">
    <source>
        <dbReference type="SAM" id="SignalP"/>
    </source>
</evidence>
<evidence type="ECO:0000256" key="1">
    <source>
        <dbReference type="ARBA" id="ARBA00004141"/>
    </source>
</evidence>
<keyword evidence="4 5" id="KW-0472">Membrane</keyword>
<evidence type="ECO:0000256" key="4">
    <source>
        <dbReference type="ARBA" id="ARBA00023136"/>
    </source>
</evidence>
<dbReference type="Proteomes" id="UP001178507">
    <property type="component" value="Unassembled WGS sequence"/>
</dbReference>
<feature type="chain" id="PRO_5041307561" description="Sugar phosphate transporter domain-containing protein" evidence="6">
    <location>
        <begin position="20"/>
        <end position="456"/>
    </location>
</feature>
<feature type="signal peptide" evidence="6">
    <location>
        <begin position="1"/>
        <end position="19"/>
    </location>
</feature>
<dbReference type="EMBL" id="CAUJNA010003209">
    <property type="protein sequence ID" value="CAJ1395784.1"/>
    <property type="molecule type" value="Genomic_DNA"/>
</dbReference>
<keyword evidence="3 5" id="KW-1133">Transmembrane helix</keyword>
<keyword evidence="2 5" id="KW-0812">Transmembrane</keyword>
<feature type="transmembrane region" description="Helical" evidence="5">
    <location>
        <begin position="272"/>
        <end position="298"/>
    </location>
</feature>
<evidence type="ECO:0008006" key="9">
    <source>
        <dbReference type="Google" id="ProtNLM"/>
    </source>
</evidence>
<reference evidence="7" key="1">
    <citation type="submission" date="2023-08" db="EMBL/GenBank/DDBJ databases">
        <authorList>
            <person name="Chen Y."/>
            <person name="Shah S."/>
            <person name="Dougan E. K."/>
            <person name="Thang M."/>
            <person name="Chan C."/>
        </authorList>
    </citation>
    <scope>NUCLEOTIDE SEQUENCE</scope>
</reference>
<dbReference type="GO" id="GO:0016020">
    <property type="term" value="C:membrane"/>
    <property type="evidence" value="ECO:0007669"/>
    <property type="project" value="UniProtKB-SubCell"/>
</dbReference>
<sequence>MTVLQPRWILPLCLRLAWANSSCAGGCFPIRAELELEQAERLQLLQTHISFLGSPHDQDPAVILPARRFGAKTKSPQMAQQAFIPGTAFLLGMVLLAMNKTTLGMLAVYFAGQSSFALYMKLVLSEETISRDLNLRGMPAAFLVTAIQQVVAFISLGVAMAAVYFLGTPYVPRKLRSLREVAAVLFFAFAVAVNIGLNNFSMSLLPVSLNMVIRSCIPLVTLVLQQIAHKLGLITAAPATVWDVLLMSAGVSCAALSALAESEGAGPGANEHLTLGIFMCFLGDVAAATTLILAAAFNTTLQPPLSPLDTVFYTALPCALVLLPASLYASHPVDWPDVGQLTDWEVYQTVHRFSPGTIFLVIFSGIVSAGYNFIQYTVVQTLSASHAAFAGNFNKAATISLSMFLGLEALPRGTWSSVMVLGVSGNILAFSTWSYLQSARASAKASSAREPLAEKA</sequence>
<evidence type="ECO:0000313" key="8">
    <source>
        <dbReference type="Proteomes" id="UP001178507"/>
    </source>
</evidence>
<evidence type="ECO:0000313" key="7">
    <source>
        <dbReference type="EMBL" id="CAJ1395784.1"/>
    </source>
</evidence>
<comment type="subcellular location">
    <subcellularLocation>
        <location evidence="1">Membrane</location>
        <topology evidence="1">Multi-pass membrane protein</topology>
    </subcellularLocation>
</comment>
<organism evidence="7 8">
    <name type="scientific">Effrenium voratum</name>
    <dbReference type="NCBI Taxonomy" id="2562239"/>
    <lineage>
        <taxon>Eukaryota</taxon>
        <taxon>Sar</taxon>
        <taxon>Alveolata</taxon>
        <taxon>Dinophyceae</taxon>
        <taxon>Suessiales</taxon>
        <taxon>Symbiodiniaceae</taxon>
        <taxon>Effrenium</taxon>
    </lineage>
</organism>
<feature type="transmembrane region" description="Helical" evidence="5">
    <location>
        <begin position="178"/>
        <end position="197"/>
    </location>
</feature>
<dbReference type="AlphaFoldDB" id="A0AA36IZN7"/>
<feature type="transmembrane region" description="Helical" evidence="5">
    <location>
        <begin position="413"/>
        <end position="436"/>
    </location>
</feature>
<dbReference type="PANTHER" id="PTHR11132">
    <property type="entry name" value="SOLUTE CARRIER FAMILY 35"/>
    <property type="match status" value="1"/>
</dbReference>
<dbReference type="InterPro" id="IPR050186">
    <property type="entry name" value="TPT_transporter"/>
</dbReference>
<evidence type="ECO:0000256" key="2">
    <source>
        <dbReference type="ARBA" id="ARBA00022692"/>
    </source>
</evidence>
<evidence type="ECO:0000256" key="5">
    <source>
        <dbReference type="SAM" id="Phobius"/>
    </source>
</evidence>
<keyword evidence="8" id="KW-1185">Reference proteome</keyword>
<keyword evidence="6" id="KW-0732">Signal</keyword>
<feature type="transmembrane region" description="Helical" evidence="5">
    <location>
        <begin position="310"/>
        <end position="333"/>
    </location>
</feature>
<proteinExistence type="predicted"/>
<accession>A0AA36IZN7</accession>
<feature type="transmembrane region" description="Helical" evidence="5">
    <location>
        <begin position="140"/>
        <end position="166"/>
    </location>
</feature>
<protein>
    <recommendedName>
        <fullName evidence="9">Sugar phosphate transporter domain-containing protein</fullName>
    </recommendedName>
</protein>
<feature type="transmembrane region" description="Helical" evidence="5">
    <location>
        <begin position="353"/>
        <end position="374"/>
    </location>
</feature>
<name>A0AA36IZN7_9DINO</name>
<gene>
    <name evidence="7" type="ORF">EVOR1521_LOCUS20141</name>
</gene>
<comment type="caution">
    <text evidence="7">The sequence shown here is derived from an EMBL/GenBank/DDBJ whole genome shotgun (WGS) entry which is preliminary data.</text>
</comment>
<feature type="transmembrane region" description="Helical" evidence="5">
    <location>
        <begin position="231"/>
        <end position="260"/>
    </location>
</feature>